<accession>A0A699HFY2</accession>
<organism evidence="1">
    <name type="scientific">Tanacetum cinerariifolium</name>
    <name type="common">Dalmatian daisy</name>
    <name type="synonym">Chrysanthemum cinerariifolium</name>
    <dbReference type="NCBI Taxonomy" id="118510"/>
    <lineage>
        <taxon>Eukaryota</taxon>
        <taxon>Viridiplantae</taxon>
        <taxon>Streptophyta</taxon>
        <taxon>Embryophyta</taxon>
        <taxon>Tracheophyta</taxon>
        <taxon>Spermatophyta</taxon>
        <taxon>Magnoliopsida</taxon>
        <taxon>eudicotyledons</taxon>
        <taxon>Gunneridae</taxon>
        <taxon>Pentapetalae</taxon>
        <taxon>asterids</taxon>
        <taxon>campanulids</taxon>
        <taxon>Asterales</taxon>
        <taxon>Asteraceae</taxon>
        <taxon>Asteroideae</taxon>
        <taxon>Anthemideae</taxon>
        <taxon>Anthemidinae</taxon>
        <taxon>Tanacetum</taxon>
    </lineage>
</organism>
<protein>
    <submittedName>
        <fullName evidence="1">Uncharacterized protein</fullName>
    </submittedName>
</protein>
<comment type="caution">
    <text evidence="1">The sequence shown here is derived from an EMBL/GenBank/DDBJ whole genome shotgun (WGS) entry which is preliminary data.</text>
</comment>
<sequence>MKAEMTREERVARVKDEANIAVIEQWDKVQAKTDVDMELAQKLQTEEQEQLIDAEKSRLFMELLEKRRKFFAKKREIEKRNRPPTQAQQRNLMCIYLKNMDGWKQIVEERSKNSSKILNAARDQLVLLVYKVTTVFNKVNVVSLRVTTADRVTIARWIKREMA</sequence>
<proteinExistence type="predicted"/>
<dbReference type="EMBL" id="BKCJ010145636">
    <property type="protein sequence ID" value="GEY01468.1"/>
    <property type="molecule type" value="Genomic_DNA"/>
</dbReference>
<dbReference type="AlphaFoldDB" id="A0A699HFY2"/>
<evidence type="ECO:0000313" key="1">
    <source>
        <dbReference type="EMBL" id="GEY01468.1"/>
    </source>
</evidence>
<name>A0A699HFY2_TANCI</name>
<gene>
    <name evidence="1" type="ORF">Tci_373442</name>
</gene>
<reference evidence="1" key="1">
    <citation type="journal article" date="2019" name="Sci. Rep.">
        <title>Draft genome of Tanacetum cinerariifolium, the natural source of mosquito coil.</title>
        <authorList>
            <person name="Yamashiro T."/>
            <person name="Shiraishi A."/>
            <person name="Satake H."/>
            <person name="Nakayama K."/>
        </authorList>
    </citation>
    <scope>NUCLEOTIDE SEQUENCE</scope>
</reference>